<accession>F4P680</accession>
<dbReference type="GO" id="GO:0003899">
    <property type="term" value="F:DNA-directed RNA polymerase activity"/>
    <property type="evidence" value="ECO:0007669"/>
    <property type="project" value="UniProtKB-EC"/>
</dbReference>
<feature type="domain" description="RNA polymerase beta subunit protrusion" evidence="6">
    <location>
        <begin position="21"/>
        <end position="68"/>
    </location>
</feature>
<sequence length="88" mass="10131">DEDITQEDCWAVITSFFNEKGLVRQQLDSFDEFIQNTMQDIVDENAQLLLQTTTQHTGQENDMTVCLFSHNIIKLPFLELSNSSSRCT</sequence>
<evidence type="ECO:0000256" key="3">
    <source>
        <dbReference type="ARBA" id="ARBA00022679"/>
    </source>
</evidence>
<dbReference type="RefSeq" id="XP_006679783.1">
    <property type="nucleotide sequence ID" value="XM_006679720.1"/>
</dbReference>
<dbReference type="STRING" id="684364.F4P680"/>
<organism evidence="7 8">
    <name type="scientific">Batrachochytrium dendrobatidis (strain JAM81 / FGSC 10211)</name>
    <name type="common">Frog chytrid fungus</name>
    <dbReference type="NCBI Taxonomy" id="684364"/>
    <lineage>
        <taxon>Eukaryota</taxon>
        <taxon>Fungi</taxon>
        <taxon>Fungi incertae sedis</taxon>
        <taxon>Chytridiomycota</taxon>
        <taxon>Chytridiomycota incertae sedis</taxon>
        <taxon>Chytridiomycetes</taxon>
        <taxon>Rhizophydiales</taxon>
        <taxon>Rhizophydiales incertae sedis</taxon>
        <taxon>Batrachochytrium</taxon>
    </lineage>
</organism>
<dbReference type="InParanoid" id="F4P680"/>
<keyword evidence="3" id="KW-0808">Transferase</keyword>
<dbReference type="GO" id="GO:0006351">
    <property type="term" value="P:DNA-templated transcription"/>
    <property type="evidence" value="ECO:0007669"/>
    <property type="project" value="InterPro"/>
</dbReference>
<keyword evidence="5" id="KW-0804">Transcription</keyword>
<dbReference type="Gene3D" id="3.90.1100.10">
    <property type="match status" value="1"/>
</dbReference>
<gene>
    <name evidence="7" type="ORF">BATDEDRAFT_12232</name>
</gene>
<dbReference type="OMA" id="MITYTCY"/>
<dbReference type="EMBL" id="GL882886">
    <property type="protein sequence ID" value="EGF79560.1"/>
    <property type="molecule type" value="Genomic_DNA"/>
</dbReference>
<feature type="non-terminal residue" evidence="7">
    <location>
        <position position="1"/>
    </location>
</feature>
<evidence type="ECO:0000313" key="7">
    <source>
        <dbReference type="EMBL" id="EGF79560.1"/>
    </source>
</evidence>
<evidence type="ECO:0000256" key="2">
    <source>
        <dbReference type="ARBA" id="ARBA00022478"/>
    </source>
</evidence>
<evidence type="ECO:0000256" key="4">
    <source>
        <dbReference type="ARBA" id="ARBA00022695"/>
    </source>
</evidence>
<keyword evidence="8" id="KW-1185">Reference proteome</keyword>
<reference evidence="7 8" key="1">
    <citation type="submission" date="2009-12" db="EMBL/GenBank/DDBJ databases">
        <title>The draft genome of Batrachochytrium dendrobatidis.</title>
        <authorList>
            <consortium name="US DOE Joint Genome Institute (JGI-PGF)"/>
            <person name="Kuo A."/>
            <person name="Salamov A."/>
            <person name="Schmutz J."/>
            <person name="Lucas S."/>
            <person name="Pitluck S."/>
            <person name="Rosenblum E."/>
            <person name="Stajich J."/>
            <person name="Eisen M."/>
            <person name="Grigoriev I.V."/>
        </authorList>
    </citation>
    <scope>NUCLEOTIDE SEQUENCE [LARGE SCALE GENOMIC DNA]</scope>
    <source>
        <strain evidence="8">JAM81 / FGSC 10211</strain>
    </source>
</reference>
<dbReference type="InterPro" id="IPR007644">
    <property type="entry name" value="RNA_pol_bsu_protrusion"/>
</dbReference>
<dbReference type="AlphaFoldDB" id="F4P680"/>
<dbReference type="HOGENOM" id="CLU_2474887_0_0_1"/>
<evidence type="ECO:0000256" key="5">
    <source>
        <dbReference type="ARBA" id="ARBA00023163"/>
    </source>
</evidence>
<dbReference type="GO" id="GO:0003677">
    <property type="term" value="F:DNA binding"/>
    <property type="evidence" value="ECO:0007669"/>
    <property type="project" value="InterPro"/>
</dbReference>
<evidence type="ECO:0000313" key="8">
    <source>
        <dbReference type="Proteomes" id="UP000007241"/>
    </source>
</evidence>
<protein>
    <recommendedName>
        <fullName evidence="1">DNA-directed RNA polymerase</fullName>
        <ecNumber evidence="1">2.7.7.6</ecNumber>
    </recommendedName>
</protein>
<dbReference type="SUPFAM" id="SSF64484">
    <property type="entry name" value="beta and beta-prime subunits of DNA dependent RNA-polymerase"/>
    <property type="match status" value="1"/>
</dbReference>
<dbReference type="EC" id="2.7.7.6" evidence="1"/>
<dbReference type="Proteomes" id="UP000007241">
    <property type="component" value="Unassembled WGS sequence"/>
</dbReference>
<evidence type="ECO:0000256" key="1">
    <source>
        <dbReference type="ARBA" id="ARBA00012418"/>
    </source>
</evidence>
<name>F4P680_BATDJ</name>
<evidence type="ECO:0000259" key="6">
    <source>
        <dbReference type="Pfam" id="PF04563"/>
    </source>
</evidence>
<dbReference type="OrthoDB" id="10248617at2759"/>
<dbReference type="GeneID" id="18236664"/>
<dbReference type="Pfam" id="PF04563">
    <property type="entry name" value="RNA_pol_Rpb2_1"/>
    <property type="match status" value="1"/>
</dbReference>
<dbReference type="GO" id="GO:0000428">
    <property type="term" value="C:DNA-directed RNA polymerase complex"/>
    <property type="evidence" value="ECO:0007669"/>
    <property type="project" value="UniProtKB-KW"/>
</dbReference>
<keyword evidence="2" id="KW-0240">DNA-directed RNA polymerase</keyword>
<proteinExistence type="predicted"/>
<keyword evidence="4" id="KW-0548">Nucleotidyltransferase</keyword>